<evidence type="ECO:0000313" key="2">
    <source>
        <dbReference type="EMBL" id="CAF3809824.1"/>
    </source>
</evidence>
<dbReference type="EMBL" id="CAJNOT010000449">
    <property type="protein sequence ID" value="CAF0985665.1"/>
    <property type="molecule type" value="Genomic_DNA"/>
</dbReference>
<comment type="caution">
    <text evidence="1">The sequence shown here is derived from an EMBL/GenBank/DDBJ whole genome shotgun (WGS) entry which is preliminary data.</text>
</comment>
<name>A0A814FJ04_9BILA</name>
<accession>A0A814FJ04</accession>
<dbReference type="AlphaFoldDB" id="A0A814FJ04"/>
<dbReference type="Proteomes" id="UP000663836">
    <property type="component" value="Unassembled WGS sequence"/>
</dbReference>
<dbReference type="EMBL" id="CAJOBD010001538">
    <property type="protein sequence ID" value="CAF3809824.1"/>
    <property type="molecule type" value="Genomic_DNA"/>
</dbReference>
<gene>
    <name evidence="2" type="ORF">JBS370_LOCUS15797</name>
    <name evidence="1" type="ORF">ZHD862_LOCUS11745</name>
</gene>
<protein>
    <recommendedName>
        <fullName evidence="4">F-box domain-containing protein</fullName>
    </recommendedName>
</protein>
<sequence length="247" mass="28754">MMVNTFESLLVDVIFEIFPYLSPVEILQSFLLLNNYFSRIIMYEYLWHIHIDGNRMSLSMFNNLCQNVLKRLGHRVISLRITLTNMIRGWSLVSSSLNYHKIILLRRLHLINIKRHEFDKLLNNRLIKQMHTLLVDVSDDSSFTNQEKIEGAYLVKKVCSCLPDLTNCRLPFDYCLITRKTLPTSSATSLMTLPNLLNINHLYSLVIGIHALAFLEHLLKCIPFIKNLSVGIQDEGINHKNNFDIHK</sequence>
<evidence type="ECO:0000313" key="1">
    <source>
        <dbReference type="EMBL" id="CAF0985665.1"/>
    </source>
</evidence>
<evidence type="ECO:0008006" key="4">
    <source>
        <dbReference type="Google" id="ProtNLM"/>
    </source>
</evidence>
<dbReference type="Proteomes" id="UP000663864">
    <property type="component" value="Unassembled WGS sequence"/>
</dbReference>
<reference evidence="1" key="1">
    <citation type="submission" date="2021-02" db="EMBL/GenBank/DDBJ databases">
        <authorList>
            <person name="Nowell W R."/>
        </authorList>
    </citation>
    <scope>NUCLEOTIDE SEQUENCE</scope>
</reference>
<proteinExistence type="predicted"/>
<organism evidence="1 3">
    <name type="scientific">Rotaria sordida</name>
    <dbReference type="NCBI Taxonomy" id="392033"/>
    <lineage>
        <taxon>Eukaryota</taxon>
        <taxon>Metazoa</taxon>
        <taxon>Spiralia</taxon>
        <taxon>Gnathifera</taxon>
        <taxon>Rotifera</taxon>
        <taxon>Eurotatoria</taxon>
        <taxon>Bdelloidea</taxon>
        <taxon>Philodinida</taxon>
        <taxon>Philodinidae</taxon>
        <taxon>Rotaria</taxon>
    </lineage>
</organism>
<evidence type="ECO:0000313" key="3">
    <source>
        <dbReference type="Proteomes" id="UP000663864"/>
    </source>
</evidence>